<dbReference type="InterPro" id="IPR012456">
    <property type="entry name" value="DUF1661"/>
</dbReference>
<accession>B2RLV9</accession>
<dbReference type="Proteomes" id="UP000008842">
    <property type="component" value="Chromosome"/>
</dbReference>
<gene>
    <name evidence="1" type="ordered locus">PGN_1835</name>
</gene>
<protein>
    <submittedName>
        <fullName evidence="1">Uncharacterized protein</fullName>
    </submittedName>
</protein>
<evidence type="ECO:0000313" key="2">
    <source>
        <dbReference type="Proteomes" id="UP000008842"/>
    </source>
</evidence>
<dbReference type="KEGG" id="pgn:PGN_1835"/>
<proteinExistence type="predicted"/>
<dbReference type="EMBL" id="AP009380">
    <property type="protein sequence ID" value="BAG34354.1"/>
    <property type="molecule type" value="Genomic_DNA"/>
</dbReference>
<reference evidence="1 2" key="1">
    <citation type="journal article" date="2008" name="DNA Res.">
        <title>Determination of the genome sequence of Porphyromonas gingivalis strain ATCC 33277 and genomic comparison with strain W83 revealed extensive genome rearrangements in P. gingivalis.</title>
        <authorList>
            <person name="Naito M."/>
            <person name="Hirakawa H."/>
            <person name="Yamashita A."/>
            <person name="Ohara N."/>
            <person name="Shoji M."/>
            <person name="Yukitake H."/>
            <person name="Nakayama K."/>
            <person name="Toh H."/>
            <person name="Yoshimura F."/>
            <person name="Kuhara S."/>
            <person name="Hattori M."/>
            <person name="Hayashi T."/>
            <person name="Nakayama K."/>
        </authorList>
    </citation>
    <scope>NUCLEOTIDE SEQUENCE [LARGE SCALE GENOMIC DNA]</scope>
    <source>
        <strain evidence="2">ATCC 33277 / DSM 20709 / CIP 103683 / JCM 12257 / NCTC 11834 / 2561</strain>
    </source>
</reference>
<organism evidence="1 2">
    <name type="scientific">Porphyromonas gingivalis (strain ATCC 33277 / DSM 20709 / CIP 103683 / JCM 12257 / NCTC 11834 / 2561)</name>
    <dbReference type="NCBI Taxonomy" id="431947"/>
    <lineage>
        <taxon>Bacteria</taxon>
        <taxon>Pseudomonadati</taxon>
        <taxon>Bacteroidota</taxon>
        <taxon>Bacteroidia</taxon>
        <taxon>Bacteroidales</taxon>
        <taxon>Porphyromonadaceae</taxon>
        <taxon>Porphyromonas</taxon>
    </lineage>
</organism>
<dbReference type="Pfam" id="PF07877">
    <property type="entry name" value="DUF1661"/>
    <property type="match status" value="1"/>
</dbReference>
<name>B2RLV9_PORG3</name>
<evidence type="ECO:0000313" key="1">
    <source>
        <dbReference type="EMBL" id="BAG34354.1"/>
    </source>
</evidence>
<sequence>MITAFFDLSDSVHVVRKNGDLAFGKTWLGNFFVLVREVKILRATTEKFSLVNLRKLEPHSGQFRNQIREESAYRHPFLRIVVKVILAKRLRPLPYLTSKSK</sequence>
<dbReference type="HOGENOM" id="CLU_2383684_0_0_10"/>
<dbReference type="AlphaFoldDB" id="B2RLV9"/>